<evidence type="ECO:0000259" key="2">
    <source>
        <dbReference type="Pfam" id="PF13439"/>
    </source>
</evidence>
<organism evidence="3 4">
    <name type="scientific">Thiocapsa marina 5811</name>
    <dbReference type="NCBI Taxonomy" id="768671"/>
    <lineage>
        <taxon>Bacteria</taxon>
        <taxon>Pseudomonadati</taxon>
        <taxon>Pseudomonadota</taxon>
        <taxon>Gammaproteobacteria</taxon>
        <taxon>Chromatiales</taxon>
        <taxon>Chromatiaceae</taxon>
        <taxon>Thiocapsa</taxon>
    </lineage>
</organism>
<evidence type="ECO:0000313" key="3">
    <source>
        <dbReference type="EMBL" id="EGV17583.1"/>
    </source>
</evidence>
<accession>F9UE26</accession>
<reference evidence="3 4" key="1">
    <citation type="submission" date="2011-06" db="EMBL/GenBank/DDBJ databases">
        <title>The draft genome of Thiocapsa marina 5811.</title>
        <authorList>
            <consortium name="US DOE Joint Genome Institute (JGI-PGF)"/>
            <person name="Lucas S."/>
            <person name="Han J."/>
            <person name="Cheng J.-F."/>
            <person name="Goodwin L."/>
            <person name="Pitluck S."/>
            <person name="Peters L."/>
            <person name="Land M.L."/>
            <person name="Hauser L."/>
            <person name="Vogl K."/>
            <person name="Liu Z."/>
            <person name="Imhoff J."/>
            <person name="Thiel V."/>
            <person name="Frigaard N.-U."/>
            <person name="Bryant D."/>
            <person name="Woyke T.J."/>
        </authorList>
    </citation>
    <scope>NUCLEOTIDE SEQUENCE [LARGE SCALE GENOMIC DNA]</scope>
    <source>
        <strain evidence="3 4">5811</strain>
    </source>
</reference>
<dbReference type="InterPro" id="IPR028098">
    <property type="entry name" value="Glyco_trans_4-like_N"/>
</dbReference>
<dbReference type="AlphaFoldDB" id="F9UE26"/>
<proteinExistence type="predicted"/>
<dbReference type="PATRIC" id="fig|768671.3.peg.3308"/>
<feature type="domain" description="Glycosyltransferase subfamily 4-like N-terminal" evidence="2">
    <location>
        <begin position="14"/>
        <end position="159"/>
    </location>
</feature>
<dbReference type="SUPFAM" id="SSF53756">
    <property type="entry name" value="UDP-Glycosyltransferase/glycogen phosphorylase"/>
    <property type="match status" value="1"/>
</dbReference>
<feature type="domain" description="Glycosyl transferase family 1" evidence="1">
    <location>
        <begin position="172"/>
        <end position="333"/>
    </location>
</feature>
<dbReference type="PANTHER" id="PTHR12526">
    <property type="entry name" value="GLYCOSYLTRANSFERASE"/>
    <property type="match status" value="1"/>
</dbReference>
<keyword evidence="4" id="KW-1185">Reference proteome</keyword>
<evidence type="ECO:0000313" key="4">
    <source>
        <dbReference type="Proteomes" id="UP000005459"/>
    </source>
</evidence>
<dbReference type="EMBL" id="AFWV01000010">
    <property type="protein sequence ID" value="EGV17583.1"/>
    <property type="molecule type" value="Genomic_DNA"/>
</dbReference>
<dbReference type="eggNOG" id="COG0438">
    <property type="taxonomic scope" value="Bacteria"/>
</dbReference>
<dbReference type="OrthoDB" id="9805661at2"/>
<sequence length="367" mass="39037">MRILHVEGGRHLYGGAYQVLHLLRGLAARGHENLLACPAGCALAEAAAPVARVYGLPMGGDLDLAMVVRLRRLIRASRPDLIHLHSRIGADVMGGIAARLTGVPVVHTRRVDNPEPRWMVALKYRLFDRVVAISEGIRDVLLAEGLPAETLRVVRSAVDYAAYARPCARASIADRLGAPEDALLIGVVAQLIQRKGHADLIEALPPLLDRYPGLQVLFFGKGPLADTLAAQIDQKGLTGRIRLVGFRDDLAELMPCLDLLVHPAHMEGLGVSLLQAASAGVPIVASRVGGIPEAVRDGENGLLVPPGDITALGAAIETLLTDPARRRALGAGGQTLMAREFSIDAMVEGNLAVYRELPAEGARAKPE</sequence>
<dbReference type="GO" id="GO:0016757">
    <property type="term" value="F:glycosyltransferase activity"/>
    <property type="evidence" value="ECO:0007669"/>
    <property type="project" value="InterPro"/>
</dbReference>
<dbReference type="Gene3D" id="3.40.50.2000">
    <property type="entry name" value="Glycogen Phosphorylase B"/>
    <property type="match status" value="2"/>
</dbReference>
<name>F9UE26_9GAMM</name>
<dbReference type="Proteomes" id="UP000005459">
    <property type="component" value="Unassembled WGS sequence"/>
</dbReference>
<keyword evidence="3" id="KW-0808">Transferase</keyword>
<protein>
    <submittedName>
        <fullName evidence="3">Glycosyl transferase group 1</fullName>
    </submittedName>
</protein>
<dbReference type="Pfam" id="PF00534">
    <property type="entry name" value="Glycos_transf_1"/>
    <property type="match status" value="1"/>
</dbReference>
<evidence type="ECO:0000259" key="1">
    <source>
        <dbReference type="Pfam" id="PF00534"/>
    </source>
</evidence>
<dbReference type="GO" id="GO:1901135">
    <property type="term" value="P:carbohydrate derivative metabolic process"/>
    <property type="evidence" value="ECO:0007669"/>
    <property type="project" value="UniProtKB-ARBA"/>
</dbReference>
<dbReference type="RefSeq" id="WP_007194000.1">
    <property type="nucleotide sequence ID" value="NZ_AFWV01000010.1"/>
</dbReference>
<gene>
    <name evidence="3" type="ORF">ThimaDRAFT_3128</name>
</gene>
<dbReference type="Pfam" id="PF13439">
    <property type="entry name" value="Glyco_transf_4"/>
    <property type="match status" value="1"/>
</dbReference>
<dbReference type="InterPro" id="IPR001296">
    <property type="entry name" value="Glyco_trans_1"/>
</dbReference>
<dbReference type="STRING" id="768671.ThimaDRAFT_3128"/>